<protein>
    <submittedName>
        <fullName evidence="1">Uncharacterized protein</fullName>
    </submittedName>
</protein>
<evidence type="ECO:0000313" key="1">
    <source>
        <dbReference type="EMBL" id="DAE26620.1"/>
    </source>
</evidence>
<sequence>MDATPTFAEGFLGNEPSELLYSMSQYVVFLNTITHYKERVKMLISLT</sequence>
<name>A0A8S5R6L1_9CAUD</name>
<dbReference type="EMBL" id="BK015821">
    <property type="protein sequence ID" value="DAE26620.1"/>
    <property type="molecule type" value="Genomic_DNA"/>
</dbReference>
<reference evidence="1" key="1">
    <citation type="journal article" date="2021" name="Proc. Natl. Acad. Sci. U.S.A.">
        <title>A Catalog of Tens of Thousands of Viruses from Human Metagenomes Reveals Hidden Associations with Chronic Diseases.</title>
        <authorList>
            <person name="Tisza M.J."/>
            <person name="Buck C.B."/>
        </authorList>
    </citation>
    <scope>NUCLEOTIDE SEQUENCE</scope>
    <source>
        <strain evidence="1">CtaCq7</strain>
    </source>
</reference>
<accession>A0A8S5R6L1</accession>
<proteinExistence type="predicted"/>
<organism evidence="1">
    <name type="scientific">Ackermannviridae sp. ctaCq7</name>
    <dbReference type="NCBI Taxonomy" id="2827294"/>
    <lineage>
        <taxon>Viruses</taxon>
        <taxon>Duplodnaviria</taxon>
        <taxon>Heunggongvirae</taxon>
        <taxon>Uroviricota</taxon>
        <taxon>Caudoviricetes</taxon>
        <taxon>Pantevenvirales</taxon>
        <taxon>Ackermannviridae</taxon>
    </lineage>
</organism>